<keyword evidence="4" id="KW-1185">Reference proteome</keyword>
<protein>
    <submittedName>
        <fullName evidence="3">DUF418 domain-containing protein</fullName>
    </submittedName>
</protein>
<dbReference type="EMBL" id="JACSPZ010000014">
    <property type="protein sequence ID" value="MBD8038708.1"/>
    <property type="molecule type" value="Genomic_DNA"/>
</dbReference>
<evidence type="ECO:0000259" key="2">
    <source>
        <dbReference type="Pfam" id="PF04235"/>
    </source>
</evidence>
<dbReference type="PANTHER" id="PTHR30590">
    <property type="entry name" value="INNER MEMBRANE PROTEIN"/>
    <property type="match status" value="1"/>
</dbReference>
<dbReference type="Proteomes" id="UP000619101">
    <property type="component" value="Unassembled WGS sequence"/>
</dbReference>
<feature type="transmembrane region" description="Helical" evidence="1">
    <location>
        <begin position="338"/>
        <end position="359"/>
    </location>
</feature>
<organism evidence="3 4">
    <name type="scientific">Solibacillus faecavium</name>
    <dbReference type="NCBI Taxonomy" id="2762221"/>
    <lineage>
        <taxon>Bacteria</taxon>
        <taxon>Bacillati</taxon>
        <taxon>Bacillota</taxon>
        <taxon>Bacilli</taxon>
        <taxon>Bacillales</taxon>
        <taxon>Caryophanaceae</taxon>
        <taxon>Solibacillus</taxon>
    </lineage>
</organism>
<reference evidence="3 4" key="1">
    <citation type="submission" date="2020-08" db="EMBL/GenBank/DDBJ databases">
        <title>A Genomic Blueprint of the Chicken Gut Microbiome.</title>
        <authorList>
            <person name="Gilroy R."/>
            <person name="Ravi A."/>
            <person name="Getino M."/>
            <person name="Pursley I."/>
            <person name="Horton D.L."/>
            <person name="Alikhan N.-F."/>
            <person name="Baker D."/>
            <person name="Gharbi K."/>
            <person name="Hall N."/>
            <person name="Watson M."/>
            <person name="Adriaenssens E.M."/>
            <person name="Foster-Nyarko E."/>
            <person name="Jarju S."/>
            <person name="Secka A."/>
            <person name="Antonio M."/>
            <person name="Oren A."/>
            <person name="Chaudhuri R."/>
            <person name="La Ragione R.M."/>
            <person name="Hildebrand F."/>
            <person name="Pallen M.J."/>
        </authorList>
    </citation>
    <scope>NUCLEOTIDE SEQUENCE [LARGE SCALE GENOMIC DNA]</scope>
    <source>
        <strain evidence="3 4">A46</strain>
    </source>
</reference>
<feature type="transmembrane region" description="Helical" evidence="1">
    <location>
        <begin position="12"/>
        <end position="33"/>
    </location>
</feature>
<evidence type="ECO:0000313" key="4">
    <source>
        <dbReference type="Proteomes" id="UP000619101"/>
    </source>
</evidence>
<keyword evidence="1" id="KW-1133">Transmembrane helix</keyword>
<proteinExistence type="predicted"/>
<sequence length="393" mass="44992">MQKKRIDQLDALRGISLLGILLVNMLIFQYGILGKDQLIYFTDSNTDIWTRNLIYILIEGSFLPIFTFLLGYSLVLYRRSSNTIRPSKIILKRSIGLLLIGFLHFLFIWEGDILFSYGLTTLFLLMFIKRKPHTILIWALIFLGTISLFSYGSYNQSALDPNKISSYILNTEEVYSNGHYSEILQHRLESEALTKVLGLDIEGMGTFILILTTLVSPFTLLPMALLGIYAAKMKFYKINPRYYYIGILLIPIGIVMKLLYLQYPNNDLYGMTFTLGSNFLGIGYISLLFSIYPYLKLINPYLIATGRLSLSNYIAYSIIFTFIFYGYGLGLFGKIGVLNGVIITFVVYVFLAILSKLYLKKWDNGPMEILLKKFINIGEKRKFESELSTKTSS</sequence>
<dbReference type="PANTHER" id="PTHR30590:SF2">
    <property type="entry name" value="INNER MEMBRANE PROTEIN"/>
    <property type="match status" value="1"/>
</dbReference>
<dbReference type="RefSeq" id="WP_191701771.1">
    <property type="nucleotide sequence ID" value="NZ_JACSPZ010000014.1"/>
</dbReference>
<feature type="transmembrane region" description="Helical" evidence="1">
    <location>
        <begin position="269"/>
        <end position="292"/>
    </location>
</feature>
<feature type="transmembrane region" description="Helical" evidence="1">
    <location>
        <begin position="242"/>
        <end position="263"/>
    </location>
</feature>
<feature type="transmembrane region" description="Helical" evidence="1">
    <location>
        <begin position="135"/>
        <end position="154"/>
    </location>
</feature>
<feature type="transmembrane region" description="Helical" evidence="1">
    <location>
        <begin position="113"/>
        <end position="128"/>
    </location>
</feature>
<feature type="transmembrane region" description="Helical" evidence="1">
    <location>
        <begin position="207"/>
        <end position="230"/>
    </location>
</feature>
<feature type="transmembrane region" description="Helical" evidence="1">
    <location>
        <begin position="89"/>
        <end position="107"/>
    </location>
</feature>
<accession>A0ABR8Y3M2</accession>
<feature type="transmembrane region" description="Helical" evidence="1">
    <location>
        <begin position="53"/>
        <end position="77"/>
    </location>
</feature>
<keyword evidence="1" id="KW-0812">Transmembrane</keyword>
<dbReference type="InterPro" id="IPR007349">
    <property type="entry name" value="DUF418"/>
</dbReference>
<keyword evidence="1" id="KW-0472">Membrane</keyword>
<dbReference type="Pfam" id="PF04235">
    <property type="entry name" value="DUF418"/>
    <property type="match status" value="1"/>
</dbReference>
<feature type="domain" description="DUF418" evidence="2">
    <location>
        <begin position="240"/>
        <end position="375"/>
    </location>
</feature>
<name>A0ABR8Y3M2_9BACL</name>
<evidence type="ECO:0000313" key="3">
    <source>
        <dbReference type="EMBL" id="MBD8038708.1"/>
    </source>
</evidence>
<feature type="transmembrane region" description="Helical" evidence="1">
    <location>
        <begin position="313"/>
        <end position="332"/>
    </location>
</feature>
<dbReference type="InterPro" id="IPR052529">
    <property type="entry name" value="Bact_Transport_Assoc"/>
</dbReference>
<evidence type="ECO:0000256" key="1">
    <source>
        <dbReference type="SAM" id="Phobius"/>
    </source>
</evidence>
<gene>
    <name evidence="3" type="ORF">H9635_18345</name>
</gene>
<comment type="caution">
    <text evidence="3">The sequence shown here is derived from an EMBL/GenBank/DDBJ whole genome shotgun (WGS) entry which is preliminary data.</text>
</comment>